<keyword evidence="3" id="KW-0274">FAD</keyword>
<comment type="caution">
    <text evidence="7">The sequence shown here is derived from an EMBL/GenBank/DDBJ whole genome shotgun (WGS) entry which is preliminary data.</text>
</comment>
<sequence>MMSTYDNCSQIIIAGGSITGLTLAHCLHHANIDYVVLEARKEIAPQIGASIVILPNGARILDQLGIGEDVLALSETVEGELDWTGDGKLLTPLENYHAADNHMTQIGKVKLIIPTILLPYILPSIAMFMVSSLSTRLWIHGVFWQPFPIYAQVTQLILGRFVSDTTEIDRIQNPEADMPYLRRIYAFAAVVAAITSVYTRFNLPGYLPSAASCAGLYWILIHFMDLKVAGKLNARWVGVICVLAGLFLTIGPGATVIAVWAWREEVLAAKKRRGISEKYRVS</sequence>
<dbReference type="Proteomes" id="UP000696280">
    <property type="component" value="Unassembled WGS sequence"/>
</dbReference>
<keyword evidence="5" id="KW-0812">Transmembrane</keyword>
<keyword evidence="8" id="KW-1185">Reference proteome</keyword>
<evidence type="ECO:0000259" key="6">
    <source>
        <dbReference type="Pfam" id="PF01494"/>
    </source>
</evidence>
<dbReference type="Pfam" id="PF01494">
    <property type="entry name" value="FAD_binding_3"/>
    <property type="match status" value="1"/>
</dbReference>
<dbReference type="GO" id="GO:0004497">
    <property type="term" value="F:monooxygenase activity"/>
    <property type="evidence" value="ECO:0007669"/>
    <property type="project" value="InterPro"/>
</dbReference>
<evidence type="ECO:0000256" key="4">
    <source>
        <dbReference type="ARBA" id="ARBA00023002"/>
    </source>
</evidence>
<protein>
    <recommendedName>
        <fullName evidence="6">FAD-binding domain-containing protein</fullName>
    </recommendedName>
</protein>
<dbReference type="PANTHER" id="PTHR47356">
    <property type="entry name" value="FAD-DEPENDENT MONOOXYGENASE ASQG-RELATED"/>
    <property type="match status" value="1"/>
</dbReference>
<gene>
    <name evidence="7" type="ORF">HYFRA_00000148</name>
</gene>
<dbReference type="GO" id="GO:0071949">
    <property type="term" value="F:FAD binding"/>
    <property type="evidence" value="ECO:0007669"/>
    <property type="project" value="InterPro"/>
</dbReference>
<evidence type="ECO:0000256" key="1">
    <source>
        <dbReference type="ARBA" id="ARBA00007992"/>
    </source>
</evidence>
<accession>A0A9N9L1L8</accession>
<feature type="transmembrane region" description="Helical" evidence="5">
    <location>
        <begin position="236"/>
        <end position="262"/>
    </location>
</feature>
<dbReference type="Gene3D" id="3.50.50.60">
    <property type="entry name" value="FAD/NAD(P)-binding domain"/>
    <property type="match status" value="1"/>
</dbReference>
<feature type="transmembrane region" description="Helical" evidence="5">
    <location>
        <begin position="137"/>
        <end position="159"/>
    </location>
</feature>
<keyword evidence="4" id="KW-0560">Oxidoreductase</keyword>
<keyword evidence="5" id="KW-0472">Membrane</keyword>
<evidence type="ECO:0000313" key="8">
    <source>
        <dbReference type="Proteomes" id="UP000696280"/>
    </source>
</evidence>
<feature type="transmembrane region" description="Helical" evidence="5">
    <location>
        <begin position="111"/>
        <end position="131"/>
    </location>
</feature>
<dbReference type="AlphaFoldDB" id="A0A9N9L1L8"/>
<dbReference type="InterPro" id="IPR050562">
    <property type="entry name" value="FAD_mOase_fung"/>
</dbReference>
<dbReference type="InterPro" id="IPR036188">
    <property type="entry name" value="FAD/NAD-bd_sf"/>
</dbReference>
<feature type="transmembrane region" description="Helical" evidence="5">
    <location>
        <begin position="205"/>
        <end position="224"/>
    </location>
</feature>
<keyword evidence="2" id="KW-0285">Flavoprotein</keyword>
<dbReference type="PANTHER" id="PTHR47356:SF2">
    <property type="entry name" value="FAD-BINDING DOMAIN-CONTAINING PROTEIN-RELATED"/>
    <property type="match status" value="1"/>
</dbReference>
<proteinExistence type="inferred from homology"/>
<keyword evidence="5" id="KW-1133">Transmembrane helix</keyword>
<dbReference type="InterPro" id="IPR002938">
    <property type="entry name" value="FAD-bd"/>
</dbReference>
<feature type="transmembrane region" description="Helical" evidence="5">
    <location>
        <begin position="180"/>
        <end position="199"/>
    </location>
</feature>
<evidence type="ECO:0000256" key="2">
    <source>
        <dbReference type="ARBA" id="ARBA00022630"/>
    </source>
</evidence>
<reference evidence="7" key="1">
    <citation type="submission" date="2021-07" db="EMBL/GenBank/DDBJ databases">
        <authorList>
            <person name="Durling M."/>
        </authorList>
    </citation>
    <scope>NUCLEOTIDE SEQUENCE</scope>
</reference>
<evidence type="ECO:0000256" key="3">
    <source>
        <dbReference type="ARBA" id="ARBA00022827"/>
    </source>
</evidence>
<name>A0A9N9L1L8_9HELO</name>
<feature type="domain" description="FAD-binding" evidence="6">
    <location>
        <begin position="10"/>
        <end position="81"/>
    </location>
</feature>
<dbReference type="SUPFAM" id="SSF51905">
    <property type="entry name" value="FAD/NAD(P)-binding domain"/>
    <property type="match status" value="1"/>
</dbReference>
<comment type="similarity">
    <text evidence="1">Belongs to the paxM FAD-dependent monooxygenase family.</text>
</comment>
<evidence type="ECO:0000256" key="5">
    <source>
        <dbReference type="SAM" id="Phobius"/>
    </source>
</evidence>
<evidence type="ECO:0000313" key="7">
    <source>
        <dbReference type="EMBL" id="CAG8957809.1"/>
    </source>
</evidence>
<dbReference type="EMBL" id="CAJVRL010000081">
    <property type="protein sequence ID" value="CAG8957809.1"/>
    <property type="molecule type" value="Genomic_DNA"/>
</dbReference>
<organism evidence="7 8">
    <name type="scientific">Hymenoscyphus fraxineus</name>
    <dbReference type="NCBI Taxonomy" id="746836"/>
    <lineage>
        <taxon>Eukaryota</taxon>
        <taxon>Fungi</taxon>
        <taxon>Dikarya</taxon>
        <taxon>Ascomycota</taxon>
        <taxon>Pezizomycotina</taxon>
        <taxon>Leotiomycetes</taxon>
        <taxon>Helotiales</taxon>
        <taxon>Helotiaceae</taxon>
        <taxon>Hymenoscyphus</taxon>
    </lineage>
</organism>
<dbReference type="OrthoDB" id="10029326at2759"/>